<evidence type="ECO:0000259" key="1">
    <source>
        <dbReference type="Pfam" id="PF20700"/>
    </source>
</evidence>
<dbReference type="Pfam" id="PF20700">
    <property type="entry name" value="Mutator"/>
    <property type="match status" value="1"/>
</dbReference>
<keyword evidence="3" id="KW-1185">Reference proteome</keyword>
<dbReference type="AlphaFoldDB" id="A0A6G0U086"/>
<accession>A0A6G0U086</accession>
<protein>
    <recommendedName>
        <fullName evidence="1">Mutator-like transposase domain-containing protein</fullName>
    </recommendedName>
</protein>
<dbReference type="InterPro" id="IPR049012">
    <property type="entry name" value="Mutator_transp_dom"/>
</dbReference>
<reference evidence="2 3" key="1">
    <citation type="submission" date="2019-08" db="EMBL/GenBank/DDBJ databases">
        <title>The genome of the soybean aphid Biotype 1, its phylome, world population structure and adaptation to the North American continent.</title>
        <authorList>
            <person name="Giordano R."/>
            <person name="Donthu R.K."/>
            <person name="Hernandez A.G."/>
            <person name="Wright C.L."/>
            <person name="Zimin A.V."/>
        </authorList>
    </citation>
    <scope>NUCLEOTIDE SEQUENCE [LARGE SCALE GENOMIC DNA]</scope>
    <source>
        <tissue evidence="2">Whole aphids</tissue>
    </source>
</reference>
<dbReference type="EMBL" id="VYZN01000010">
    <property type="protein sequence ID" value="KAE9542474.1"/>
    <property type="molecule type" value="Genomic_DNA"/>
</dbReference>
<organism evidence="2 3">
    <name type="scientific">Aphis glycines</name>
    <name type="common">Soybean aphid</name>
    <dbReference type="NCBI Taxonomy" id="307491"/>
    <lineage>
        <taxon>Eukaryota</taxon>
        <taxon>Metazoa</taxon>
        <taxon>Ecdysozoa</taxon>
        <taxon>Arthropoda</taxon>
        <taxon>Hexapoda</taxon>
        <taxon>Insecta</taxon>
        <taxon>Pterygota</taxon>
        <taxon>Neoptera</taxon>
        <taxon>Paraneoptera</taxon>
        <taxon>Hemiptera</taxon>
        <taxon>Sternorrhyncha</taxon>
        <taxon>Aphidomorpha</taxon>
        <taxon>Aphidoidea</taxon>
        <taxon>Aphididae</taxon>
        <taxon>Aphidini</taxon>
        <taxon>Aphis</taxon>
        <taxon>Aphis</taxon>
    </lineage>
</organism>
<dbReference type="Proteomes" id="UP000475862">
    <property type="component" value="Unassembled WGS sequence"/>
</dbReference>
<sequence>MIAHSDQASSNYSQISSVPPVDVVPNPVLIENCTPIFQAAKVTCSLSQDNDNLAQPLSKSMEYDVNSDVETHKLEISISPIKNHIEHTIVGRRILDLAYICQQIKEKDNHDPYSCSFKDMNKKILFLGVKNKYCSIYIRYGLDSKEVKEHCCTKNWSDQNGSSGMEAAIIVEGFKQSEPMYGRRYQKLIADGDSSVYKKILEARPYKNLAVQKVECCNHLLRNFCNKLRDITTKKQAGQLAHRKLLSHNILQMRKGIVKAIEYIKKENSVSGLQNDILNVVNHVFGNHSSYSKYFCNKTDDINYMETIVSTDRVFIDSVMQPVRYLARHTSSLILNVDSNIVESFNAIIAKLIGGKRIHFALKGSYAGRCAIATVTKNSKRPFYSLHKTILKNSPIGKLPSVKMEITR</sequence>
<proteinExistence type="predicted"/>
<dbReference type="OrthoDB" id="6626725at2759"/>
<comment type="caution">
    <text evidence="2">The sequence shown here is derived from an EMBL/GenBank/DDBJ whole genome shotgun (WGS) entry which is preliminary data.</text>
</comment>
<name>A0A6G0U086_APHGL</name>
<feature type="domain" description="Mutator-like transposase" evidence="1">
    <location>
        <begin position="94"/>
        <end position="292"/>
    </location>
</feature>
<evidence type="ECO:0000313" key="2">
    <source>
        <dbReference type="EMBL" id="KAE9542474.1"/>
    </source>
</evidence>
<gene>
    <name evidence="2" type="ORF">AGLY_003335</name>
</gene>
<evidence type="ECO:0000313" key="3">
    <source>
        <dbReference type="Proteomes" id="UP000475862"/>
    </source>
</evidence>